<comment type="caution">
    <text evidence="3">The sequence shown here is derived from an EMBL/GenBank/DDBJ whole genome shotgun (WGS) entry which is preliminary data.</text>
</comment>
<feature type="transmembrane region" description="Helical" evidence="1">
    <location>
        <begin position="6"/>
        <end position="25"/>
    </location>
</feature>
<organism evidence="3 4">
    <name type="scientific">Ruminiclostridium hungatei</name>
    <name type="common">Clostridium hungatei</name>
    <dbReference type="NCBI Taxonomy" id="48256"/>
    <lineage>
        <taxon>Bacteria</taxon>
        <taxon>Bacillati</taxon>
        <taxon>Bacillota</taxon>
        <taxon>Clostridia</taxon>
        <taxon>Eubacteriales</taxon>
        <taxon>Oscillospiraceae</taxon>
        <taxon>Ruminiclostridium</taxon>
    </lineage>
</organism>
<protein>
    <recommendedName>
        <fullName evidence="2">Hint domain-containing protein</fullName>
    </recommendedName>
</protein>
<feature type="transmembrane region" description="Helical" evidence="1">
    <location>
        <begin position="167"/>
        <end position="185"/>
    </location>
</feature>
<reference evidence="3 4" key="1">
    <citation type="submission" date="2017-03" db="EMBL/GenBank/DDBJ databases">
        <title>Genome sequence of Clostridium hungatei DSM 14427.</title>
        <authorList>
            <person name="Poehlein A."/>
            <person name="Daniel R."/>
        </authorList>
    </citation>
    <scope>NUCLEOTIDE SEQUENCE [LARGE SCALE GENOMIC DNA]</scope>
    <source>
        <strain evidence="3 4">DSM 14427</strain>
    </source>
</reference>
<dbReference type="GO" id="GO:0016539">
    <property type="term" value="P:intein-mediated protein splicing"/>
    <property type="evidence" value="ECO:0007669"/>
    <property type="project" value="InterPro"/>
</dbReference>
<dbReference type="Proteomes" id="UP000191554">
    <property type="component" value="Unassembled WGS sequence"/>
</dbReference>
<dbReference type="PROSITE" id="PS50817">
    <property type="entry name" value="INTEIN_N_TER"/>
    <property type="match status" value="1"/>
</dbReference>
<dbReference type="AlphaFoldDB" id="A0A1V4SHE7"/>
<dbReference type="PROSITE" id="PS50818">
    <property type="entry name" value="INTEIN_C_TER"/>
    <property type="match status" value="1"/>
</dbReference>
<sequence length="452" mass="47648">MTVIIVIAAIVVIVFFPAAAPLLLLAAKGAIVGALTGGIMGGVSSLTAGGSFFEGFEDGAFTGAITGAIFGGIGGAGQMLGNSCQVLGKIGNIAKIIPHIAKISGGITAVMAGFDLLSFGIGLFDSTNPIVALNQKLHSSKLYNTFQISVSALAVFTAGFSVGMKNPVCFVAGTMILTATGLVAIESIKAGGRVISTNIDSFEVAEKTVIETYIRETTELVHLTINGELIKATFEHPFYVKDVGFVNAGELVVGNEVLDSSGNVLLVENIKVEFTNEPTKVYNFQVDDFHTYHAGDNSVLVHNANYNKGGGKTKYDNIEFDSLSSNDLTKVTTDIRTNGGSPIEIPDNATAIAQSKSGYQQVKYKWNDGTYSYEARWHTETPGAAKYDNGTTWVATKTTPGNANGVQKVVEVKVGDSCVSESTWNQAVKANQAGTATEAQKQMLQDGHYQAK</sequence>
<proteinExistence type="predicted"/>
<gene>
    <name evidence="3" type="ORF">CLHUN_32500</name>
</gene>
<feature type="transmembrane region" description="Helical" evidence="1">
    <location>
        <begin position="59"/>
        <end position="80"/>
    </location>
</feature>
<feature type="transmembrane region" description="Helical" evidence="1">
    <location>
        <begin position="32"/>
        <end position="53"/>
    </location>
</feature>
<dbReference type="InterPro" id="IPR006141">
    <property type="entry name" value="Intein_N"/>
</dbReference>
<dbReference type="SMART" id="SM00306">
    <property type="entry name" value="HintN"/>
    <property type="match status" value="1"/>
</dbReference>
<dbReference type="InterPro" id="IPR030934">
    <property type="entry name" value="Intein_C"/>
</dbReference>
<evidence type="ECO:0000256" key="1">
    <source>
        <dbReference type="SAM" id="Phobius"/>
    </source>
</evidence>
<dbReference type="InterPro" id="IPR036844">
    <property type="entry name" value="Hint_dom_sf"/>
</dbReference>
<keyword evidence="4" id="KW-1185">Reference proteome</keyword>
<dbReference type="EMBL" id="MZGX01000023">
    <property type="protein sequence ID" value="OPX42926.1"/>
    <property type="molecule type" value="Genomic_DNA"/>
</dbReference>
<dbReference type="STRING" id="48256.CLHUN_32500"/>
<keyword evidence="1" id="KW-0812">Transmembrane</keyword>
<evidence type="ECO:0000313" key="3">
    <source>
        <dbReference type="EMBL" id="OPX42926.1"/>
    </source>
</evidence>
<evidence type="ECO:0000313" key="4">
    <source>
        <dbReference type="Proteomes" id="UP000191554"/>
    </source>
</evidence>
<name>A0A1V4SHE7_RUMHU</name>
<accession>A0A1V4SHE7</accession>
<keyword evidence="1" id="KW-1133">Transmembrane helix</keyword>
<dbReference type="Pfam" id="PF07591">
    <property type="entry name" value="PT-HINT"/>
    <property type="match status" value="1"/>
</dbReference>
<feature type="domain" description="Hint" evidence="2">
    <location>
        <begin position="167"/>
        <end position="261"/>
    </location>
</feature>
<dbReference type="Gene3D" id="2.170.16.10">
    <property type="entry name" value="Hedgehog/Intein (Hint) domain"/>
    <property type="match status" value="1"/>
</dbReference>
<evidence type="ECO:0000259" key="2">
    <source>
        <dbReference type="SMART" id="SM00306"/>
    </source>
</evidence>
<dbReference type="SUPFAM" id="SSF51294">
    <property type="entry name" value="Hedgehog/intein (Hint) domain"/>
    <property type="match status" value="1"/>
</dbReference>
<feature type="transmembrane region" description="Helical" evidence="1">
    <location>
        <begin position="142"/>
        <end position="160"/>
    </location>
</feature>
<dbReference type="InterPro" id="IPR003587">
    <property type="entry name" value="Hint_dom_N"/>
</dbReference>
<dbReference type="CDD" id="cd00081">
    <property type="entry name" value="Hint"/>
    <property type="match status" value="1"/>
</dbReference>
<feature type="transmembrane region" description="Helical" evidence="1">
    <location>
        <begin position="100"/>
        <end position="122"/>
    </location>
</feature>
<keyword evidence="1" id="KW-0472">Membrane</keyword>
<dbReference type="RefSeq" id="WP_242656541.1">
    <property type="nucleotide sequence ID" value="NZ_MZGX01000023.1"/>
</dbReference>